<dbReference type="InterPro" id="IPR051454">
    <property type="entry name" value="RNA/ubiquinone_mod_enzymes"/>
</dbReference>
<proteinExistence type="predicted"/>
<dbReference type="InterPro" id="IPR001539">
    <property type="entry name" value="Peptidase_U32"/>
</dbReference>
<reference evidence="2" key="1">
    <citation type="submission" date="2020-08" db="EMBL/GenBank/DDBJ databases">
        <title>Genome public.</title>
        <authorList>
            <person name="Liu C."/>
            <person name="Sun Q."/>
        </authorList>
    </citation>
    <scope>NUCLEOTIDE SEQUENCE</scope>
    <source>
        <strain evidence="2">NSJ-12</strain>
    </source>
</reference>
<dbReference type="PANTHER" id="PTHR30217">
    <property type="entry name" value="PEPTIDASE U32 FAMILY"/>
    <property type="match status" value="1"/>
</dbReference>
<keyword evidence="3" id="KW-1185">Reference proteome</keyword>
<dbReference type="EMBL" id="JACRSY010000020">
    <property type="protein sequence ID" value="MBC8580403.1"/>
    <property type="molecule type" value="Genomic_DNA"/>
</dbReference>
<dbReference type="InterPro" id="IPR020988">
    <property type="entry name" value="Pept_U32_collagenase"/>
</dbReference>
<name>A0A926IF23_9FIRM</name>
<evidence type="ECO:0000313" key="2">
    <source>
        <dbReference type="EMBL" id="MBC8580403.1"/>
    </source>
</evidence>
<gene>
    <name evidence="2" type="ORF">H8718_12775</name>
</gene>
<dbReference type="AlphaFoldDB" id="A0A926IF23"/>
<dbReference type="Pfam" id="PF01136">
    <property type="entry name" value="Peptidase_U32"/>
    <property type="match status" value="2"/>
</dbReference>
<organism evidence="2 3">
    <name type="scientific">Zhenhengia yiwuensis</name>
    <dbReference type="NCBI Taxonomy" id="2763666"/>
    <lineage>
        <taxon>Bacteria</taxon>
        <taxon>Bacillati</taxon>
        <taxon>Bacillota</taxon>
        <taxon>Clostridia</taxon>
        <taxon>Lachnospirales</taxon>
        <taxon>Lachnospiraceae</taxon>
        <taxon>Zhenhengia</taxon>
    </lineage>
</organism>
<comment type="caution">
    <text evidence="2">The sequence shown here is derived from an EMBL/GenBank/DDBJ whole genome shotgun (WGS) entry which is preliminary data.</text>
</comment>
<protein>
    <submittedName>
        <fullName evidence="2">DUF3656 domain-containing protein</fullName>
    </submittedName>
</protein>
<evidence type="ECO:0000259" key="1">
    <source>
        <dbReference type="Pfam" id="PF12392"/>
    </source>
</evidence>
<feature type="domain" description="Peptidase U32 collagenase" evidence="1">
    <location>
        <begin position="380"/>
        <end position="494"/>
    </location>
</feature>
<sequence length="776" mass="88581">MRQVELLAPVGKFENALAAIENGANAIFVGGKVFNARQFADNFEEDELEKIVDYCKLRGVKTHITVNTLIKDQEIEELMAYLQKLARLKVDAIIVQDLGVAYLIKTYFPEIELHASTQMSAHSIEDVMFLKSCGFKRVVLAREMQLEEIRAIKEAVDIEIETFIHGALCYSYSGQCLFSSQIGGRSGNRGRCAQPCRMGYALLRGEEEVVKSAYLLSPKDLCTLSFLPELMKCGIDSFKMEGRMKSPEYVASVTKVYRKYIDLALKDPKNYKVEQEDMEMLQSIFNRGGFSEGYYFKKAGADMITEKTPKNIGLRIGYVVKYDKKTKMATIHTNKTLNPGDGLEIWNKKKHTGTGISKVYPAGQQFTVRVEDWVDEKSPVYLSKNNTLLKVLKKTYEKAQRKVEVSGQVIGKIGEPVRFTLTYGIYTAEVVGDVLEPAQNAPITQDIAFEKLSKLGNTSFELTELKGHWEDGAYMTISKLNQLRREAVEKLEALICEKDEARIYKTYEKVQNPIWEGPRTHSVQVHTLEQLDAALMYSEVSKIYWEWRYNDIALEEAFSKCQEAEKSFYIVFPAITKEKTLMCIKERIQFWENLSISGYVIRTLGVFELLKNSAKEKVIDYNLNIMNNEAVYHWLEYGATRVTTSAELAKEELEQLNGPLETIIYGKLPVMTTEQCVLGNHKLCHKKKPTLEYSLSDRKGAKWPILTDCIACKMQILMHEPLLIEEKYLEDAAIMVYRILFTDEKAEQVKEILSYLIRQEPTGVTGQKASFFKPID</sequence>
<accession>A0A926IF23</accession>
<dbReference type="Proteomes" id="UP000655830">
    <property type="component" value="Unassembled WGS sequence"/>
</dbReference>
<evidence type="ECO:0000313" key="3">
    <source>
        <dbReference type="Proteomes" id="UP000655830"/>
    </source>
</evidence>
<dbReference type="Pfam" id="PF12392">
    <property type="entry name" value="DUF3656"/>
    <property type="match status" value="1"/>
</dbReference>
<dbReference type="PANTHER" id="PTHR30217:SF10">
    <property type="entry name" value="23S RRNA 5-HYDROXYCYTIDINE C2501 SYNTHASE"/>
    <property type="match status" value="1"/>
</dbReference>
<dbReference type="RefSeq" id="WP_177669785.1">
    <property type="nucleotide sequence ID" value="NZ_JACRSY010000020.1"/>
</dbReference>